<accession>A0ABX1PCG6</accession>
<dbReference type="EMBL" id="QMEB01000229">
    <property type="protein sequence ID" value="NMG22179.1"/>
    <property type="molecule type" value="Genomic_DNA"/>
</dbReference>
<organism evidence="1 2">
    <name type="scientific">Brasilonema bromeliae SPC951</name>
    <dbReference type="NCBI Taxonomy" id="385972"/>
    <lineage>
        <taxon>Bacteria</taxon>
        <taxon>Bacillati</taxon>
        <taxon>Cyanobacteriota</taxon>
        <taxon>Cyanophyceae</taxon>
        <taxon>Nostocales</taxon>
        <taxon>Scytonemataceae</taxon>
        <taxon>Brasilonema</taxon>
        <taxon>Bromeliae group (in: Brasilonema)</taxon>
    </lineage>
</organism>
<dbReference type="RefSeq" id="WP_169157391.1">
    <property type="nucleotide sequence ID" value="NZ_CAWPJE010000226.1"/>
</dbReference>
<sequence length="118" mass="13590">MVKNIIRWHSFVDCESSAARGKPSCWFWRQRYALTPAVRHGAVASAIGIGHTRKNQGVSFKNAFPSSWEQSYYHTEFGWAKHAERLCKAHPPDWQLGDHYLKISIASVDKMIYKLINI</sequence>
<proteinExistence type="predicted"/>
<gene>
    <name evidence="1" type="ORF">DP116_23080</name>
</gene>
<keyword evidence="2" id="KW-1185">Reference proteome</keyword>
<protein>
    <submittedName>
        <fullName evidence="1">Uncharacterized protein</fullName>
    </submittedName>
</protein>
<dbReference type="Proteomes" id="UP000718564">
    <property type="component" value="Unassembled WGS sequence"/>
</dbReference>
<evidence type="ECO:0000313" key="1">
    <source>
        <dbReference type="EMBL" id="NMG22179.1"/>
    </source>
</evidence>
<reference evidence="1 2" key="1">
    <citation type="submission" date="2018-06" db="EMBL/GenBank/DDBJ databases">
        <title>Comparative genomics of Brasilonema spp. strains.</title>
        <authorList>
            <person name="Alvarenga D.O."/>
            <person name="Fiore M.F."/>
            <person name="Varani A.M."/>
        </authorList>
    </citation>
    <scope>NUCLEOTIDE SEQUENCE [LARGE SCALE GENOMIC DNA]</scope>
    <source>
        <strain evidence="1 2">SPC951</strain>
    </source>
</reference>
<comment type="caution">
    <text evidence="1">The sequence shown here is derived from an EMBL/GenBank/DDBJ whole genome shotgun (WGS) entry which is preliminary data.</text>
</comment>
<name>A0ABX1PCG6_9CYAN</name>
<evidence type="ECO:0000313" key="2">
    <source>
        <dbReference type="Proteomes" id="UP000718564"/>
    </source>
</evidence>